<dbReference type="EMBL" id="MCFA01000019">
    <property type="protein sequence ID" value="ORY16316.1"/>
    <property type="molecule type" value="Genomic_DNA"/>
</dbReference>
<evidence type="ECO:0000313" key="3">
    <source>
        <dbReference type="Proteomes" id="UP000193144"/>
    </source>
</evidence>
<evidence type="ECO:0000313" key="2">
    <source>
        <dbReference type="EMBL" id="ORY16316.1"/>
    </source>
</evidence>
<evidence type="ECO:0000256" key="1">
    <source>
        <dbReference type="SAM" id="MobiDB-lite"/>
    </source>
</evidence>
<feature type="region of interest" description="Disordered" evidence="1">
    <location>
        <begin position="57"/>
        <end position="78"/>
    </location>
</feature>
<organism evidence="2 3">
    <name type="scientific">Clohesyomyces aquaticus</name>
    <dbReference type="NCBI Taxonomy" id="1231657"/>
    <lineage>
        <taxon>Eukaryota</taxon>
        <taxon>Fungi</taxon>
        <taxon>Dikarya</taxon>
        <taxon>Ascomycota</taxon>
        <taxon>Pezizomycotina</taxon>
        <taxon>Dothideomycetes</taxon>
        <taxon>Pleosporomycetidae</taxon>
        <taxon>Pleosporales</taxon>
        <taxon>Lindgomycetaceae</taxon>
        <taxon>Clohesyomyces</taxon>
    </lineage>
</organism>
<reference evidence="2 3" key="1">
    <citation type="submission" date="2016-07" db="EMBL/GenBank/DDBJ databases">
        <title>Pervasive Adenine N6-methylation of Active Genes in Fungi.</title>
        <authorList>
            <consortium name="DOE Joint Genome Institute"/>
            <person name="Mondo S.J."/>
            <person name="Dannebaum R.O."/>
            <person name="Kuo R.C."/>
            <person name="Labutti K."/>
            <person name="Haridas S."/>
            <person name="Kuo A."/>
            <person name="Salamov A."/>
            <person name="Ahrendt S.R."/>
            <person name="Lipzen A."/>
            <person name="Sullivan W."/>
            <person name="Andreopoulos W.B."/>
            <person name="Clum A."/>
            <person name="Lindquist E."/>
            <person name="Daum C."/>
            <person name="Ramamoorthy G.K."/>
            <person name="Gryganskyi A."/>
            <person name="Culley D."/>
            <person name="Magnuson J.K."/>
            <person name="James T.Y."/>
            <person name="O'Malley M.A."/>
            <person name="Stajich J.E."/>
            <person name="Spatafora J.W."/>
            <person name="Visel A."/>
            <person name="Grigoriev I.V."/>
        </authorList>
    </citation>
    <scope>NUCLEOTIDE SEQUENCE [LARGE SCALE GENOMIC DNA]</scope>
    <source>
        <strain evidence="2 3">CBS 115471</strain>
    </source>
</reference>
<gene>
    <name evidence="2" type="ORF">BCR34DRAFT_661602</name>
</gene>
<proteinExistence type="predicted"/>
<feature type="compositionally biased region" description="Basic residues" evidence="1">
    <location>
        <begin position="12"/>
        <end position="24"/>
    </location>
</feature>
<dbReference type="Proteomes" id="UP000193144">
    <property type="component" value="Unassembled WGS sequence"/>
</dbReference>
<name>A0A1Y2A1E7_9PLEO</name>
<protein>
    <submittedName>
        <fullName evidence="2">Uncharacterized protein</fullName>
    </submittedName>
</protein>
<dbReference type="AlphaFoldDB" id="A0A1Y2A1E7"/>
<accession>A0A1Y2A1E7</accession>
<comment type="caution">
    <text evidence="2">The sequence shown here is derived from an EMBL/GenBank/DDBJ whole genome shotgun (WGS) entry which is preliminary data.</text>
</comment>
<feature type="region of interest" description="Disordered" evidence="1">
    <location>
        <begin position="12"/>
        <end position="42"/>
    </location>
</feature>
<feature type="compositionally biased region" description="Polar residues" evidence="1">
    <location>
        <begin position="57"/>
        <end position="68"/>
    </location>
</feature>
<sequence length="159" mass="18356">MLNRKLQKLIRRLSRRNPSGKKHQPPQNDCPRRSPRLSSGLYTPRYPQKAENIFQSQLALSRQPTGSRSDGEPNWPLVDPRKSIKYPWRTSSDSEDTCLDRIFRTIDEDIYPGDDEMDIERIVFRQAWAVSLGLAGSFGSYYNGFVHATVVQLCRGDVW</sequence>
<keyword evidence="3" id="KW-1185">Reference proteome</keyword>